<sequence length="227" mass="24802">MGKPHKICERVYMVGGPEITDGRDCCVYLVDGASELALVDAGLGYSCEKIMNNIEKLGLDKSLLKILVATHGHIDHIGGLGYFKDTGLKVACHELELNAVAGGRPELTAERYYGVKYRPVSVDIVLKGELQEIAVGDLTLRCVLTPGHTPGGISPYVDAGGTRVLFGQDIHGPFDSSWGSDRKKWKNSMQSLLALKADILCEGHYGVYQPAGEVKGYIETYLRRYTR</sequence>
<name>A0A4Y7RPB0_9FIRM</name>
<protein>
    <submittedName>
        <fullName evidence="2">Metallo-beta-lactamase L1 type 3</fullName>
        <ecNumber evidence="2">3.5.2.6</ecNumber>
    </submittedName>
</protein>
<feature type="domain" description="Metallo-beta-lactamase" evidence="1">
    <location>
        <begin position="24"/>
        <end position="204"/>
    </location>
</feature>
<organism evidence="2 3">
    <name type="scientific">Pelotomaculum propionicicum</name>
    <dbReference type="NCBI Taxonomy" id="258475"/>
    <lineage>
        <taxon>Bacteria</taxon>
        <taxon>Bacillati</taxon>
        <taxon>Bacillota</taxon>
        <taxon>Clostridia</taxon>
        <taxon>Eubacteriales</taxon>
        <taxon>Desulfotomaculaceae</taxon>
        <taxon>Pelotomaculum</taxon>
    </lineage>
</organism>
<dbReference type="PANTHER" id="PTHR42951:SF4">
    <property type="entry name" value="ACYL-COENZYME A THIOESTERASE MBLAC2"/>
    <property type="match status" value="1"/>
</dbReference>
<evidence type="ECO:0000313" key="3">
    <source>
        <dbReference type="Proteomes" id="UP000297597"/>
    </source>
</evidence>
<dbReference type="Pfam" id="PF00753">
    <property type="entry name" value="Lactamase_B"/>
    <property type="match status" value="1"/>
</dbReference>
<dbReference type="SMART" id="SM00849">
    <property type="entry name" value="Lactamase_B"/>
    <property type="match status" value="1"/>
</dbReference>
<dbReference type="InterPro" id="IPR001279">
    <property type="entry name" value="Metallo-B-lactamas"/>
</dbReference>
<evidence type="ECO:0000313" key="2">
    <source>
        <dbReference type="EMBL" id="TEB10626.1"/>
    </source>
</evidence>
<evidence type="ECO:0000259" key="1">
    <source>
        <dbReference type="SMART" id="SM00849"/>
    </source>
</evidence>
<dbReference type="AlphaFoldDB" id="A0A4Y7RPB0"/>
<dbReference type="OrthoDB" id="9761531at2"/>
<reference evidence="2 3" key="1">
    <citation type="journal article" date="2018" name="Environ. Microbiol.">
        <title>Novel energy conservation strategies and behaviour of Pelotomaculum schinkii driving syntrophic propionate catabolism.</title>
        <authorList>
            <person name="Hidalgo-Ahumada C.A.P."/>
            <person name="Nobu M.K."/>
            <person name="Narihiro T."/>
            <person name="Tamaki H."/>
            <person name="Liu W.T."/>
            <person name="Kamagata Y."/>
            <person name="Stams A.J.M."/>
            <person name="Imachi H."/>
            <person name="Sousa D.Z."/>
        </authorList>
    </citation>
    <scope>NUCLEOTIDE SEQUENCE [LARGE SCALE GENOMIC DNA]</scope>
    <source>
        <strain evidence="2 3">MGP</strain>
    </source>
</reference>
<dbReference type="InterPro" id="IPR036866">
    <property type="entry name" value="RibonucZ/Hydroxyglut_hydro"/>
</dbReference>
<dbReference type="EC" id="3.5.2.6" evidence="2"/>
<dbReference type="EMBL" id="QFFZ01000023">
    <property type="protein sequence ID" value="TEB10626.1"/>
    <property type="molecule type" value="Genomic_DNA"/>
</dbReference>
<keyword evidence="3" id="KW-1185">Reference proteome</keyword>
<gene>
    <name evidence="2" type="ORF">Pmgp_02206</name>
</gene>
<dbReference type="PANTHER" id="PTHR42951">
    <property type="entry name" value="METALLO-BETA-LACTAMASE DOMAIN-CONTAINING"/>
    <property type="match status" value="1"/>
</dbReference>
<dbReference type="CDD" id="cd06262">
    <property type="entry name" value="metallo-hydrolase-like_MBL-fold"/>
    <property type="match status" value="1"/>
</dbReference>
<accession>A0A4Y7RPB0</accession>
<dbReference type="GO" id="GO:0008800">
    <property type="term" value="F:beta-lactamase activity"/>
    <property type="evidence" value="ECO:0007669"/>
    <property type="project" value="UniProtKB-EC"/>
</dbReference>
<comment type="caution">
    <text evidence="2">The sequence shown here is derived from an EMBL/GenBank/DDBJ whole genome shotgun (WGS) entry which is preliminary data.</text>
</comment>
<proteinExistence type="predicted"/>
<dbReference type="Proteomes" id="UP000297597">
    <property type="component" value="Unassembled WGS sequence"/>
</dbReference>
<dbReference type="RefSeq" id="WP_134214038.1">
    <property type="nucleotide sequence ID" value="NZ_QFFZ01000023.1"/>
</dbReference>
<dbReference type="InterPro" id="IPR050855">
    <property type="entry name" value="NDM-1-like"/>
</dbReference>
<dbReference type="SUPFAM" id="SSF56281">
    <property type="entry name" value="Metallo-hydrolase/oxidoreductase"/>
    <property type="match status" value="1"/>
</dbReference>
<dbReference type="Gene3D" id="3.60.15.10">
    <property type="entry name" value="Ribonuclease Z/Hydroxyacylglutathione hydrolase-like"/>
    <property type="match status" value="1"/>
</dbReference>
<keyword evidence="2" id="KW-0378">Hydrolase</keyword>